<keyword evidence="2 7" id="KW-0812">Transmembrane</keyword>
<feature type="compositionally biased region" description="Polar residues" evidence="6">
    <location>
        <begin position="454"/>
        <end position="463"/>
    </location>
</feature>
<feature type="region of interest" description="Disordered" evidence="6">
    <location>
        <begin position="437"/>
        <end position="463"/>
    </location>
</feature>
<feature type="chain" id="PRO_5035307804" description="Rhodopsin domain-containing protein" evidence="8">
    <location>
        <begin position="24"/>
        <end position="463"/>
    </location>
</feature>
<accession>A0A8J5TUN9</accession>
<feature type="transmembrane region" description="Helical" evidence="7">
    <location>
        <begin position="236"/>
        <end position="259"/>
    </location>
</feature>
<sequence>MKLFAILRLFILILPCIFQQVGASSPTTAQRLEDASQCAIKRFSQFVDKPTFSTANKERICYDHKLSNKVAGSIRTACPIRDLFGRNPQDRLYKDQATHIYGCLTDFLKLEQTNCGRPELDNDHNIRGINYTILGIAVFSIVLRTVTKSYRFSQWGADDYLIIAASVFTGVQCIIMGLMTFAGLGRNIWTLDDSTITTFHIYLLVVQYAYVLSLCLIKLSILYFFLRTFPDPTFRLIIKCTIAFNIVTTIIVTICGALQRQPIHLLWDGWKEYPPRGITLNTPAIIFFHAGVNIALDVWMFALPLTQLYSLGLQPKKKAGVMVIFGVGIFLIAASCIRIPYLLDFTRTLNASSDAQGFVVWSNIESGVGILVACMPHMQPIFRAIAARARSWNILPKGSSSSTEGIFVQRSLATIKMSRTDGTTLVEPDDLVLHDRGGLLSEPSPAKKVDSKFGSVSETCTSS</sequence>
<dbReference type="PANTHER" id="PTHR33048:SF143">
    <property type="entry name" value="EXTRACELLULAR MEMBRANE PROTEIN CFEM DOMAIN-CONTAINING PROTEIN-RELATED"/>
    <property type="match status" value="1"/>
</dbReference>
<dbReference type="InterPro" id="IPR052337">
    <property type="entry name" value="SAT4-like"/>
</dbReference>
<evidence type="ECO:0000256" key="1">
    <source>
        <dbReference type="ARBA" id="ARBA00004141"/>
    </source>
</evidence>
<reference evidence="10" key="1">
    <citation type="submission" date="2021-04" db="EMBL/GenBank/DDBJ databases">
        <title>First draft genome resource for Brassicaceae pathogens Fusarium oxysporum f. sp. raphani and Fusarium oxysporum f. sp. rapae.</title>
        <authorList>
            <person name="Asai S."/>
        </authorList>
    </citation>
    <scope>NUCLEOTIDE SEQUENCE</scope>
    <source>
        <strain evidence="10">Tf1208</strain>
    </source>
</reference>
<organism evidence="10 11">
    <name type="scientific">Fusarium oxysporum f. sp. rapae</name>
    <dbReference type="NCBI Taxonomy" id="485398"/>
    <lineage>
        <taxon>Eukaryota</taxon>
        <taxon>Fungi</taxon>
        <taxon>Dikarya</taxon>
        <taxon>Ascomycota</taxon>
        <taxon>Pezizomycotina</taxon>
        <taxon>Sordariomycetes</taxon>
        <taxon>Hypocreomycetidae</taxon>
        <taxon>Hypocreales</taxon>
        <taxon>Nectriaceae</taxon>
        <taxon>Fusarium</taxon>
        <taxon>Fusarium oxysporum species complex</taxon>
    </lineage>
</organism>
<feature type="transmembrane region" description="Helical" evidence="7">
    <location>
        <begin position="321"/>
        <end position="343"/>
    </location>
</feature>
<evidence type="ECO:0000313" key="11">
    <source>
        <dbReference type="Proteomes" id="UP000694050"/>
    </source>
</evidence>
<dbReference type="PANTHER" id="PTHR33048">
    <property type="entry name" value="PTH11-LIKE INTEGRAL MEMBRANE PROTEIN (AFU_ORTHOLOGUE AFUA_5G11245)"/>
    <property type="match status" value="1"/>
</dbReference>
<dbReference type="Pfam" id="PF20684">
    <property type="entry name" value="Fung_rhodopsin"/>
    <property type="match status" value="1"/>
</dbReference>
<evidence type="ECO:0000256" key="7">
    <source>
        <dbReference type="SAM" id="Phobius"/>
    </source>
</evidence>
<evidence type="ECO:0000256" key="5">
    <source>
        <dbReference type="ARBA" id="ARBA00038359"/>
    </source>
</evidence>
<gene>
    <name evidence="10" type="ORF">Forpe1208_v008175</name>
</gene>
<dbReference type="AlphaFoldDB" id="A0A8J5TUN9"/>
<feature type="signal peptide" evidence="8">
    <location>
        <begin position="1"/>
        <end position="23"/>
    </location>
</feature>
<evidence type="ECO:0000256" key="4">
    <source>
        <dbReference type="ARBA" id="ARBA00023136"/>
    </source>
</evidence>
<evidence type="ECO:0000256" key="3">
    <source>
        <dbReference type="ARBA" id="ARBA00022989"/>
    </source>
</evidence>
<evidence type="ECO:0000313" key="10">
    <source>
        <dbReference type="EMBL" id="KAG7413434.1"/>
    </source>
</evidence>
<keyword evidence="3 7" id="KW-1133">Transmembrane helix</keyword>
<feature type="transmembrane region" description="Helical" evidence="7">
    <location>
        <begin position="201"/>
        <end position="224"/>
    </location>
</feature>
<dbReference type="EMBL" id="JAELUQ010000005">
    <property type="protein sequence ID" value="KAG7413434.1"/>
    <property type="molecule type" value="Genomic_DNA"/>
</dbReference>
<feature type="domain" description="Rhodopsin" evidence="9">
    <location>
        <begin position="143"/>
        <end position="383"/>
    </location>
</feature>
<evidence type="ECO:0000256" key="8">
    <source>
        <dbReference type="SAM" id="SignalP"/>
    </source>
</evidence>
<dbReference type="InterPro" id="IPR049326">
    <property type="entry name" value="Rhodopsin_dom_fungi"/>
</dbReference>
<keyword evidence="4 7" id="KW-0472">Membrane</keyword>
<feature type="transmembrane region" description="Helical" evidence="7">
    <location>
        <begin position="128"/>
        <end position="147"/>
    </location>
</feature>
<protein>
    <recommendedName>
        <fullName evidence="9">Rhodopsin domain-containing protein</fullName>
    </recommendedName>
</protein>
<evidence type="ECO:0000256" key="6">
    <source>
        <dbReference type="SAM" id="MobiDB-lite"/>
    </source>
</evidence>
<comment type="caution">
    <text evidence="10">The sequence shown here is derived from an EMBL/GenBank/DDBJ whole genome shotgun (WGS) entry which is preliminary data.</text>
</comment>
<comment type="subcellular location">
    <subcellularLocation>
        <location evidence="1">Membrane</location>
        <topology evidence="1">Multi-pass membrane protein</topology>
    </subcellularLocation>
</comment>
<name>A0A8J5TUN9_FUSOX</name>
<dbReference type="GO" id="GO:0016020">
    <property type="term" value="C:membrane"/>
    <property type="evidence" value="ECO:0007669"/>
    <property type="project" value="UniProtKB-SubCell"/>
</dbReference>
<feature type="transmembrane region" description="Helical" evidence="7">
    <location>
        <begin position="284"/>
        <end position="309"/>
    </location>
</feature>
<evidence type="ECO:0000259" key="9">
    <source>
        <dbReference type="Pfam" id="PF20684"/>
    </source>
</evidence>
<evidence type="ECO:0000256" key="2">
    <source>
        <dbReference type="ARBA" id="ARBA00022692"/>
    </source>
</evidence>
<comment type="similarity">
    <text evidence="5">Belongs to the SAT4 family.</text>
</comment>
<feature type="transmembrane region" description="Helical" evidence="7">
    <location>
        <begin position="159"/>
        <end position="181"/>
    </location>
</feature>
<dbReference type="Proteomes" id="UP000694050">
    <property type="component" value="Unassembled WGS sequence"/>
</dbReference>
<proteinExistence type="inferred from homology"/>
<keyword evidence="8" id="KW-0732">Signal</keyword>